<evidence type="ECO:0008006" key="3">
    <source>
        <dbReference type="Google" id="ProtNLM"/>
    </source>
</evidence>
<dbReference type="Gene3D" id="3.40.50.1000">
    <property type="entry name" value="HAD superfamily/HAD-like"/>
    <property type="match status" value="1"/>
</dbReference>
<dbReference type="EMBL" id="FXTU01000001">
    <property type="protein sequence ID" value="SMP02474.1"/>
    <property type="molecule type" value="Genomic_DNA"/>
</dbReference>
<dbReference type="NCBIfam" id="TIGR00099">
    <property type="entry name" value="Cof-subfamily"/>
    <property type="match status" value="1"/>
</dbReference>
<dbReference type="GO" id="GO:0000287">
    <property type="term" value="F:magnesium ion binding"/>
    <property type="evidence" value="ECO:0007669"/>
    <property type="project" value="TreeGrafter"/>
</dbReference>
<dbReference type="InterPro" id="IPR006379">
    <property type="entry name" value="HAD-SF_hydro_IIB"/>
</dbReference>
<reference evidence="1" key="1">
    <citation type="submission" date="2017-05" db="EMBL/GenBank/DDBJ databases">
        <authorList>
            <person name="Varghese N."/>
            <person name="Submissions S."/>
        </authorList>
    </citation>
    <scope>NUCLEOTIDE SEQUENCE</scope>
    <source>
        <strain evidence="1">DSM 45262</strain>
    </source>
</reference>
<evidence type="ECO:0000313" key="1">
    <source>
        <dbReference type="EMBL" id="SMP02474.1"/>
    </source>
</evidence>
<dbReference type="SUPFAM" id="SSF56784">
    <property type="entry name" value="HAD-like"/>
    <property type="match status" value="1"/>
</dbReference>
<protein>
    <recommendedName>
        <fullName evidence="3">Phosphatase</fullName>
    </recommendedName>
</protein>
<dbReference type="InterPro" id="IPR023214">
    <property type="entry name" value="HAD_sf"/>
</dbReference>
<keyword evidence="2" id="KW-1185">Reference proteome</keyword>
<dbReference type="InterPro" id="IPR000150">
    <property type="entry name" value="Cof"/>
</dbReference>
<gene>
    <name evidence="1" type="ORF">SAMN06265361_101347</name>
</gene>
<dbReference type="PANTHER" id="PTHR10000:SF23">
    <property type="entry name" value="5-AMINO-6-(5-PHOSPHO-D-RIBITYLAMINO)URACIL PHOSPHATASE YITU"/>
    <property type="match status" value="1"/>
</dbReference>
<dbReference type="GO" id="GO:0016791">
    <property type="term" value="F:phosphatase activity"/>
    <property type="evidence" value="ECO:0007669"/>
    <property type="project" value="TreeGrafter"/>
</dbReference>
<name>A0AA46AD39_9BACL</name>
<comment type="caution">
    <text evidence="1">The sequence shown here is derived from an EMBL/GenBank/DDBJ whole genome shotgun (WGS) entry which is preliminary data.</text>
</comment>
<organism evidence="1 2">
    <name type="scientific">Laceyella tengchongensis</name>
    <dbReference type="NCBI Taxonomy" id="574699"/>
    <lineage>
        <taxon>Bacteria</taxon>
        <taxon>Bacillati</taxon>
        <taxon>Bacillota</taxon>
        <taxon>Bacilli</taxon>
        <taxon>Bacillales</taxon>
        <taxon>Thermoactinomycetaceae</taxon>
        <taxon>Laceyella</taxon>
    </lineage>
</organism>
<accession>A0AA46AD39</accession>
<dbReference type="GO" id="GO:0005829">
    <property type="term" value="C:cytosol"/>
    <property type="evidence" value="ECO:0007669"/>
    <property type="project" value="TreeGrafter"/>
</dbReference>
<dbReference type="SFLD" id="SFLDG01140">
    <property type="entry name" value="C2.B:_Phosphomannomutase_and_P"/>
    <property type="match status" value="1"/>
</dbReference>
<dbReference type="CDD" id="cd07516">
    <property type="entry name" value="HAD_Pase"/>
    <property type="match status" value="1"/>
</dbReference>
<dbReference type="PANTHER" id="PTHR10000">
    <property type="entry name" value="PHOSPHOSERINE PHOSPHATASE"/>
    <property type="match status" value="1"/>
</dbReference>
<dbReference type="Proteomes" id="UP001157946">
    <property type="component" value="Unassembled WGS sequence"/>
</dbReference>
<evidence type="ECO:0000313" key="2">
    <source>
        <dbReference type="Proteomes" id="UP001157946"/>
    </source>
</evidence>
<dbReference type="RefSeq" id="WP_102991725.1">
    <property type="nucleotide sequence ID" value="NZ_FXTU01000001.1"/>
</dbReference>
<dbReference type="Pfam" id="PF08282">
    <property type="entry name" value="Hydrolase_3"/>
    <property type="match status" value="1"/>
</dbReference>
<proteinExistence type="predicted"/>
<dbReference type="AlphaFoldDB" id="A0AA46AD39"/>
<sequence>MKQPYLIAIDLDGTTLKNDKTVSARTKQTLRRAAKEGHKVCIATGRPHHLSKAYYEELELDTPLVNFNGAYVHHPHDPNFGPYHTTLPLTTVKEVIAICERFNVRHIMVELLDNVYIREKDIIMDHSFFIADRPFHQGDLSQLLTEDCTSILIQPQESNMNDLFRQLQNAHAEVIEQRSWGAPWHMIEIIRHGVNKWVGVERIAAYYGIPRDRIIAFGDEDNDLEMIQHAGQGVAMGNAIDALKEVAYAVTSSNEEDGIAQYLEKVLW</sequence>
<dbReference type="Gene3D" id="3.30.1240.10">
    <property type="match status" value="1"/>
</dbReference>
<dbReference type="SFLD" id="SFLDS00003">
    <property type="entry name" value="Haloacid_Dehalogenase"/>
    <property type="match status" value="1"/>
</dbReference>
<dbReference type="InterPro" id="IPR036412">
    <property type="entry name" value="HAD-like_sf"/>
</dbReference>
<dbReference type="NCBIfam" id="TIGR01484">
    <property type="entry name" value="HAD-SF-IIB"/>
    <property type="match status" value="1"/>
</dbReference>